<reference evidence="1 2" key="1">
    <citation type="submission" date="2020-08" db="EMBL/GenBank/DDBJ databases">
        <title>Genomic Encyclopedia of Type Strains, Phase IV (KMG-IV): sequencing the most valuable type-strain genomes for metagenomic binning, comparative biology and taxonomic classification.</title>
        <authorList>
            <person name="Goeker M."/>
        </authorList>
    </citation>
    <scope>NUCLEOTIDE SEQUENCE [LARGE SCALE GENOMIC DNA]</scope>
    <source>
        <strain evidence="1 2">DSM 12252</strain>
    </source>
</reference>
<gene>
    <name evidence="1" type="ORF">HNQ65_000691</name>
</gene>
<organism evidence="1 2">
    <name type="scientific">Prosthecobacter vanneervenii</name>
    <dbReference type="NCBI Taxonomy" id="48466"/>
    <lineage>
        <taxon>Bacteria</taxon>
        <taxon>Pseudomonadati</taxon>
        <taxon>Verrucomicrobiota</taxon>
        <taxon>Verrucomicrobiia</taxon>
        <taxon>Verrucomicrobiales</taxon>
        <taxon>Verrucomicrobiaceae</taxon>
        <taxon>Prosthecobacter</taxon>
    </lineage>
</organism>
<evidence type="ECO:0000313" key="1">
    <source>
        <dbReference type="EMBL" id="MBB5031137.1"/>
    </source>
</evidence>
<name>A0A7W7Y820_9BACT</name>
<dbReference type="EMBL" id="JACHIG010000001">
    <property type="protein sequence ID" value="MBB5031137.1"/>
    <property type="molecule type" value="Genomic_DNA"/>
</dbReference>
<sequence length="354" mass="40483">MNLCRFILRHWLACHALVWLVVVGGVRAEDTLIKRWPVAGGAEVVLVRTADPGAGGIRSGGNYCLRYRHPNGGAREVYRMQALDNPDQQICLGERRVSLRFFTRYDNIIVTLDVNAEEPRLYEDVFPSTYGLDPGIGLKLLTADELVLRDDRDPVCREKHLLRDESGRWTFQGLPYRKDLHTKLTVFSPDYQQLRVMELPIRFGWTVGVQSSYPITAMPGLYQRLQDVHAVFSNLVSWSAPSATVADEEELLLAQLDAMAWPRVDTALTGLAPPYFRYDWPWVRSVFFSKVRFTDWELKLPCRVTEYDDAVAELREAYLLYEIYSTELLAQSAQSFDELAFSALIVHELEKAGF</sequence>
<accession>A0A7W7Y820</accession>
<dbReference type="RefSeq" id="WP_184338078.1">
    <property type="nucleotide sequence ID" value="NZ_JACHIG010000001.1"/>
</dbReference>
<protein>
    <submittedName>
        <fullName evidence="1">Uncharacterized protein</fullName>
    </submittedName>
</protein>
<evidence type="ECO:0000313" key="2">
    <source>
        <dbReference type="Proteomes" id="UP000590740"/>
    </source>
</evidence>
<comment type="caution">
    <text evidence="1">The sequence shown here is derived from an EMBL/GenBank/DDBJ whole genome shotgun (WGS) entry which is preliminary data.</text>
</comment>
<dbReference type="Proteomes" id="UP000590740">
    <property type="component" value="Unassembled WGS sequence"/>
</dbReference>
<keyword evidence="2" id="KW-1185">Reference proteome</keyword>
<dbReference type="AlphaFoldDB" id="A0A7W7Y820"/>
<proteinExistence type="predicted"/>